<protein>
    <submittedName>
        <fullName evidence="1">Uncharacterized protein</fullName>
    </submittedName>
</protein>
<organism evidence="1 3">
    <name type="scientific">Zizania palustris</name>
    <name type="common">Northern wild rice</name>
    <dbReference type="NCBI Taxonomy" id="103762"/>
    <lineage>
        <taxon>Eukaryota</taxon>
        <taxon>Viridiplantae</taxon>
        <taxon>Streptophyta</taxon>
        <taxon>Embryophyta</taxon>
        <taxon>Tracheophyta</taxon>
        <taxon>Spermatophyta</taxon>
        <taxon>Magnoliopsida</taxon>
        <taxon>Liliopsida</taxon>
        <taxon>Poales</taxon>
        <taxon>Poaceae</taxon>
        <taxon>BOP clade</taxon>
        <taxon>Oryzoideae</taxon>
        <taxon>Oryzeae</taxon>
        <taxon>Zizaniinae</taxon>
        <taxon>Zizania</taxon>
    </lineage>
</organism>
<gene>
    <name evidence="1" type="ORF">GUJ93_ZPchr0002g22982</name>
    <name evidence="2" type="ORF">GUJ93_ZPchr0007g4903</name>
</gene>
<evidence type="ECO:0000313" key="2">
    <source>
        <dbReference type="EMBL" id="KAG8081500.1"/>
    </source>
</evidence>
<dbReference type="EMBL" id="JAAALK010000282">
    <property type="protein sequence ID" value="KAG8081500.1"/>
    <property type="molecule type" value="Genomic_DNA"/>
</dbReference>
<comment type="caution">
    <text evidence="1">The sequence shown here is derived from an EMBL/GenBank/DDBJ whole genome shotgun (WGS) entry which is preliminary data.</text>
</comment>
<sequence>MSQIQVGHQRQRARRCRRLGERRRGRLRERRRLGAVRRGLLCVRRRGRLPARRRGRLGERRPGRLPVRRRGRLGERRHDWLGERRPGRLPVRRRGLLRVRGVVQRGLLCARRHGQLLHFVFVKSGTILTPGQDVREVRGCVPLLMMKMKSWPRMKKG</sequence>
<dbReference type="AlphaFoldDB" id="A0A8J5S618"/>
<proteinExistence type="predicted"/>
<evidence type="ECO:0000313" key="1">
    <source>
        <dbReference type="EMBL" id="KAG8059018.1"/>
    </source>
</evidence>
<name>A0A8J5S618_ZIZPA</name>
<evidence type="ECO:0000313" key="3">
    <source>
        <dbReference type="Proteomes" id="UP000729402"/>
    </source>
</evidence>
<reference evidence="1" key="2">
    <citation type="submission" date="2021-02" db="EMBL/GenBank/DDBJ databases">
        <authorList>
            <person name="Kimball J.A."/>
            <person name="Haas M.W."/>
            <person name="Macchietto M."/>
            <person name="Kono T."/>
            <person name="Duquette J."/>
            <person name="Shao M."/>
        </authorList>
    </citation>
    <scope>NUCLEOTIDE SEQUENCE</scope>
    <source>
        <tissue evidence="1">Fresh leaf tissue</tissue>
    </source>
</reference>
<dbReference type="EMBL" id="JAAALK010000287">
    <property type="protein sequence ID" value="KAG8059018.1"/>
    <property type="molecule type" value="Genomic_DNA"/>
</dbReference>
<dbReference type="Proteomes" id="UP000729402">
    <property type="component" value="Unassembled WGS sequence"/>
</dbReference>
<accession>A0A8J5S618</accession>
<keyword evidence="3" id="KW-1185">Reference proteome</keyword>
<reference evidence="1" key="1">
    <citation type="journal article" date="2021" name="bioRxiv">
        <title>Whole Genome Assembly and Annotation of Northern Wild Rice, Zizania palustris L., Supports a Whole Genome Duplication in the Zizania Genus.</title>
        <authorList>
            <person name="Haas M."/>
            <person name="Kono T."/>
            <person name="Macchietto M."/>
            <person name="Millas R."/>
            <person name="McGilp L."/>
            <person name="Shao M."/>
            <person name="Duquette J."/>
            <person name="Hirsch C.N."/>
            <person name="Kimball J."/>
        </authorList>
    </citation>
    <scope>NUCLEOTIDE SEQUENCE</scope>
    <source>
        <tissue evidence="1">Fresh leaf tissue</tissue>
    </source>
</reference>